<protein>
    <submittedName>
        <fullName evidence="1">NAD-dependent dehydratase</fullName>
    </submittedName>
</protein>
<sequence>MKVMLAGATGLVGGQVLLQLLDDARCDAVVAPTRRPLEQSDPVLVNPVVDFERLPVDADWWAVDAVICALGTTIKQAGSREAFARVDHDYPLQVATLAQAHGAHAFVLNSAMGADAGSRFFYNRVKGRLEQDLRGLGYPSLTLVRPGLIGGERAERRAGEHLASIVLGALGPVLPRGWRINPAHTIAGEMLEAALSPRPGVHVIDSARLAPRR</sequence>
<organism evidence="1 2">
    <name type="scientific">Stenotrophomonas maltophilia</name>
    <name type="common">Pseudomonas maltophilia</name>
    <name type="synonym">Xanthomonas maltophilia</name>
    <dbReference type="NCBI Taxonomy" id="40324"/>
    <lineage>
        <taxon>Bacteria</taxon>
        <taxon>Pseudomonadati</taxon>
        <taxon>Pseudomonadota</taxon>
        <taxon>Gammaproteobacteria</taxon>
        <taxon>Lysobacterales</taxon>
        <taxon>Lysobacteraceae</taxon>
        <taxon>Stenotrophomonas</taxon>
        <taxon>Stenotrophomonas maltophilia group</taxon>
    </lineage>
</organism>
<dbReference type="OrthoDB" id="9798632at2"/>
<evidence type="ECO:0000313" key="2">
    <source>
        <dbReference type="Proteomes" id="UP000306631"/>
    </source>
</evidence>
<comment type="caution">
    <text evidence="1">The sequence shown here is derived from an EMBL/GenBank/DDBJ whole genome shotgun (WGS) entry which is preliminary data.</text>
</comment>
<dbReference type="AlphaFoldDB" id="A0A4S2CZQ3"/>
<dbReference type="Gene3D" id="3.40.50.720">
    <property type="entry name" value="NAD(P)-binding Rossmann-like Domain"/>
    <property type="match status" value="1"/>
</dbReference>
<dbReference type="PANTHER" id="PTHR14097">
    <property type="entry name" value="OXIDOREDUCTASE HTATIP2"/>
    <property type="match status" value="1"/>
</dbReference>
<gene>
    <name evidence="1" type="ORF">E5352_09135</name>
</gene>
<dbReference type="EMBL" id="SRYW01000006">
    <property type="protein sequence ID" value="TGY34597.1"/>
    <property type="molecule type" value="Genomic_DNA"/>
</dbReference>
<dbReference type="SUPFAM" id="SSF51735">
    <property type="entry name" value="NAD(P)-binding Rossmann-fold domains"/>
    <property type="match status" value="1"/>
</dbReference>
<accession>A0A4S2CZQ3</accession>
<dbReference type="InterPro" id="IPR036291">
    <property type="entry name" value="NAD(P)-bd_dom_sf"/>
</dbReference>
<reference evidence="1 2" key="1">
    <citation type="submission" date="2019-04" db="EMBL/GenBank/DDBJ databases">
        <title>Microbes associate with the intestines of laboratory mice.</title>
        <authorList>
            <person name="Navarre W."/>
            <person name="Wong E."/>
            <person name="Huang K."/>
            <person name="Tropini C."/>
            <person name="Ng K."/>
            <person name="Yu B."/>
        </authorList>
    </citation>
    <scope>NUCLEOTIDE SEQUENCE [LARGE SCALE GENOMIC DNA]</scope>
    <source>
        <strain evidence="1 2">NM62_B4-13</strain>
    </source>
</reference>
<dbReference type="Proteomes" id="UP000306631">
    <property type="component" value="Unassembled WGS sequence"/>
</dbReference>
<proteinExistence type="predicted"/>
<name>A0A4S2CZQ3_STEMA</name>
<dbReference type="PANTHER" id="PTHR14097:SF7">
    <property type="entry name" value="OXIDOREDUCTASE HTATIP2"/>
    <property type="match status" value="1"/>
</dbReference>
<dbReference type="RefSeq" id="WP_017355149.1">
    <property type="nucleotide sequence ID" value="NZ_SRYW01000006.1"/>
</dbReference>
<evidence type="ECO:0000313" key="1">
    <source>
        <dbReference type="EMBL" id="TGY34597.1"/>
    </source>
</evidence>